<sequence>MEFTKFYLILLFLIIPRFLFSNFIIKEQFGLSSNFSYFFSDYDEKDFFGTGIFSFENELYLGIFINHGIFEFGVAPSLTIKKGNHCLSFKNLFLNFYFDSLIIKLGKQNYHLGSGLIENIILDRIKDSEEWLAEIYYFVSNYIFSFGAILDEFSLDGLEKSKYLSPWAYFQLSFPRFDLLLMLETPFNLKNSNIDIKFIVDLSIEIYSGLFFYSTIRHDLLYDQDYVFRSEDNKYLLGCRYYIDFENEILNSIAFVFESYLKSNNHFISTGFILTWIESLLKTSCFLKTNLNDNAWQIYFESTFDITKGFSLKIKSIFEPFEEKILFKNMPFNQILSIGMSFKV</sequence>
<evidence type="ECO:0000313" key="2">
    <source>
        <dbReference type="Proteomes" id="UP001301963"/>
    </source>
</evidence>
<evidence type="ECO:0000313" key="1">
    <source>
        <dbReference type="EMBL" id="XPK47127.1"/>
    </source>
</evidence>
<dbReference type="EMBL" id="CP179539">
    <property type="protein sequence ID" value="XPK47127.1"/>
    <property type="molecule type" value="Genomic_DNA"/>
</dbReference>
<accession>A0ACD5GMI7</accession>
<keyword evidence="2" id="KW-1185">Reference proteome</keyword>
<keyword evidence="1" id="KW-0614">Plasmid</keyword>
<protein>
    <submittedName>
        <fullName evidence="1">Uncharacterized protein</fullName>
    </submittedName>
</protein>
<name>A0ACD5GMI7_9SPIR</name>
<gene>
    <name evidence="1" type="ORF">QIA44_05175</name>
</gene>
<proteinExistence type="predicted"/>
<dbReference type="Proteomes" id="UP001301963">
    <property type="component" value="Plasmid lp28-8"/>
</dbReference>
<geneLocation type="plasmid" evidence="1 2">
    <name>lp28-8</name>
</geneLocation>
<reference evidence="1" key="1">
    <citation type="submission" date="2024-11" db="EMBL/GenBank/DDBJ databases">
        <title>Sequencing of Borrelia variable plasmids from multiple Borrelia sensu lato isolates.</title>
        <authorList>
            <person name="Mongodin E.F."/>
            <person name="Rudenko N."/>
            <person name="Fraser C.M."/>
            <person name="Schutzer S."/>
            <person name="Luft B."/>
            <person name="Morgan R."/>
            <person name="Casjens S."/>
            <person name="Qiu W."/>
        </authorList>
    </citation>
    <scope>NUCLEOTIDE SEQUENCE</scope>
    <source>
        <strain evidence="1">PotiB3</strain>
    </source>
</reference>
<organism evidence="1 2">
    <name type="scientific">Borreliella lusitaniae</name>
    <dbReference type="NCBI Taxonomy" id="100177"/>
    <lineage>
        <taxon>Bacteria</taxon>
        <taxon>Pseudomonadati</taxon>
        <taxon>Spirochaetota</taxon>
        <taxon>Spirochaetia</taxon>
        <taxon>Spirochaetales</taxon>
        <taxon>Borreliaceae</taxon>
        <taxon>Borreliella</taxon>
    </lineage>
</organism>